<accession>A0A1S1C5D1</accession>
<sequence length="113" mass="12452">MNYSRIALFGGFAAAALLAGCSASSGKPGGKDWTRWTCDSKAVIEWRYIDGSKNIVDLRLKDEDDVVHHLEQEPAAVGAFYSDGRLGFHLENDEGLVYWVETDDLIGRGCKAR</sequence>
<dbReference type="SMR" id="A0A072ZFT6"/>
<feature type="chain" id="PRO_5015027944" description="C-type lysozyme inhibitor domain-containing protein" evidence="5">
    <location>
        <begin position="20"/>
        <end position="113"/>
    </location>
</feature>
<dbReference type="Proteomes" id="UP000284767">
    <property type="component" value="Unassembled WGS sequence"/>
</dbReference>
<evidence type="ECO:0000313" key="12">
    <source>
        <dbReference type="Proteomes" id="UP000644192"/>
    </source>
</evidence>
<evidence type="ECO:0000313" key="10">
    <source>
        <dbReference type="Proteomes" id="UP000194857"/>
    </source>
</evidence>
<dbReference type="EMBL" id="NSNE01000004">
    <property type="protein sequence ID" value="RPM19276.1"/>
    <property type="molecule type" value="Genomic_DNA"/>
</dbReference>
<dbReference type="AlphaFoldDB" id="A0A072ZFT6"/>
<organism evidence="7 12">
    <name type="scientific">Pseudomonas aeruginosa</name>
    <dbReference type="NCBI Taxonomy" id="287"/>
    <lineage>
        <taxon>Bacteria</taxon>
        <taxon>Pseudomonadati</taxon>
        <taxon>Pseudomonadota</taxon>
        <taxon>Gammaproteobacteria</taxon>
        <taxon>Pseudomonadales</taxon>
        <taxon>Pseudomonadaceae</taxon>
        <taxon>Pseudomonas</taxon>
    </lineage>
</organism>
<dbReference type="EMBL" id="WXZT01000012">
    <property type="protein sequence ID" value="MZZ14103.1"/>
    <property type="molecule type" value="Genomic_DNA"/>
</dbReference>
<keyword evidence="4" id="KW-0449">Lipoprotein</keyword>
<dbReference type="Proteomes" id="UP000194857">
    <property type="component" value="Unassembled WGS sequence"/>
</dbReference>
<dbReference type="RefSeq" id="WP_003113229.1">
    <property type="nucleotide sequence ID" value="NZ_AP014651.1"/>
</dbReference>
<dbReference type="PROSITE" id="PS51257">
    <property type="entry name" value="PROKAR_LIPOPROTEIN"/>
    <property type="match status" value="1"/>
</dbReference>
<evidence type="ECO:0000256" key="2">
    <source>
        <dbReference type="ARBA" id="ARBA00023136"/>
    </source>
</evidence>
<evidence type="ECO:0000313" key="8">
    <source>
        <dbReference type="EMBL" id="OTI60323.1"/>
    </source>
</evidence>
<keyword evidence="3" id="KW-0564">Palmitate</keyword>
<reference evidence="9 11" key="3">
    <citation type="submission" date="2019-01" db="EMBL/GenBank/DDBJ databases">
        <title>The Pseudomonas aeruginosa pan-genome provides new insights on its population structure, horizontal gene transfer and pathogenicity.</title>
        <authorList>
            <person name="Freschi L."/>
            <person name="Vincent A.T."/>
            <person name="Jeukens J."/>
            <person name="Emond-Rheault J.-G."/>
            <person name="Kukavica-Ibrulj I."/>
            <person name="Dupont M.-J."/>
            <person name="Charette S.J."/>
            <person name="Boyle B."/>
            <person name="Levesque R.C."/>
        </authorList>
    </citation>
    <scope>NUCLEOTIDE SEQUENCE [LARGE SCALE GENOMIC DNA]</scope>
    <source>
        <strain evidence="9 11">PA-W36</strain>
    </source>
</reference>
<evidence type="ECO:0000259" key="6">
    <source>
        <dbReference type="Pfam" id="PF09864"/>
    </source>
</evidence>
<protein>
    <recommendedName>
        <fullName evidence="6">C-type lysozyme inhibitor domain-containing protein</fullName>
    </recommendedName>
</protein>
<reference evidence="8 10" key="1">
    <citation type="submission" date="2017-05" db="EMBL/GenBank/DDBJ databases">
        <authorList>
            <person name="Song R."/>
            <person name="Chenine A.L."/>
            <person name="Ruprecht R.M."/>
        </authorList>
    </citation>
    <scope>NUCLEOTIDE SEQUENCE [LARGE SCALE GENOMIC DNA]</scope>
    <source>
        <strain evidence="8 10">S567_C10_BS</strain>
    </source>
</reference>
<evidence type="ECO:0000256" key="1">
    <source>
        <dbReference type="ARBA" id="ARBA00022729"/>
    </source>
</evidence>
<reference evidence="7" key="4">
    <citation type="submission" date="2020-01" db="EMBL/GenBank/DDBJ databases">
        <title>Bacteria Cultured from War Wounds Associated with the Conflict in Eastern Ukraine.</title>
        <authorList>
            <person name="Snesrud E."/>
            <person name="Galac M.R."/>
            <person name="Mc Gann P."/>
            <person name="Valentine K."/>
            <person name="Viacheslav K."/>
        </authorList>
    </citation>
    <scope>NUCLEOTIDE SEQUENCE</scope>
    <source>
        <strain evidence="7">VNMU148</strain>
    </source>
</reference>
<dbReference type="SUPFAM" id="SSF141488">
    <property type="entry name" value="YdhA-like"/>
    <property type="match status" value="1"/>
</dbReference>
<dbReference type="eggNOG" id="ENOG5031RHN">
    <property type="taxonomic scope" value="Bacteria"/>
</dbReference>
<dbReference type="InterPro" id="IPR018660">
    <property type="entry name" value="MliC"/>
</dbReference>
<proteinExistence type="predicted"/>
<accession>A0A072ZFT6</accession>
<reference evidence="9 11" key="2">
    <citation type="submission" date="2017-08" db="EMBL/GenBank/DDBJ databases">
        <authorList>
            <person name="Feschi L."/>
            <person name="Jeukens J."/>
            <person name="Emond-Rheault J.-G."/>
            <person name="Kukavica-Ibrulj I."/>
            <person name="Boyle B."/>
            <person name="Levesque R.C."/>
        </authorList>
    </citation>
    <scope>NUCLEOTIDE SEQUENCE [LARGE SCALE GENOMIC DNA]</scope>
    <source>
        <strain evidence="9 11">PA-W36</strain>
    </source>
</reference>
<dbReference type="Gene3D" id="2.40.128.200">
    <property type="match status" value="1"/>
</dbReference>
<dbReference type="InterPro" id="IPR036328">
    <property type="entry name" value="MliC_sf"/>
</dbReference>
<evidence type="ECO:0000313" key="11">
    <source>
        <dbReference type="Proteomes" id="UP000284767"/>
    </source>
</evidence>
<feature type="domain" description="C-type lysozyme inhibitor" evidence="6">
    <location>
        <begin position="36"/>
        <end position="104"/>
    </location>
</feature>
<dbReference type="Proteomes" id="UP000644192">
    <property type="component" value="Unassembled WGS sequence"/>
</dbReference>
<keyword evidence="2" id="KW-0472">Membrane</keyword>
<dbReference type="OMA" id="RWVCDSQ"/>
<gene>
    <name evidence="8" type="ORF">CAZ10_18750</name>
    <name evidence="7" type="ORF">GUL26_17790</name>
    <name evidence="9" type="ORF">IPC1295_08950</name>
</gene>
<evidence type="ECO:0000313" key="7">
    <source>
        <dbReference type="EMBL" id="MZZ14103.1"/>
    </source>
</evidence>
<dbReference type="Pfam" id="PF09864">
    <property type="entry name" value="MliC"/>
    <property type="match status" value="1"/>
</dbReference>
<evidence type="ECO:0000256" key="4">
    <source>
        <dbReference type="ARBA" id="ARBA00023288"/>
    </source>
</evidence>
<evidence type="ECO:0000256" key="3">
    <source>
        <dbReference type="ARBA" id="ARBA00023139"/>
    </source>
</evidence>
<evidence type="ECO:0000256" key="5">
    <source>
        <dbReference type="SAM" id="SignalP"/>
    </source>
</evidence>
<name>A0A072ZFT6_PSEAI</name>
<feature type="signal peptide" evidence="5">
    <location>
        <begin position="1"/>
        <end position="19"/>
    </location>
</feature>
<keyword evidence="1 5" id="KW-0732">Signal</keyword>
<evidence type="ECO:0000313" key="9">
    <source>
        <dbReference type="EMBL" id="RPM19276.1"/>
    </source>
</evidence>
<comment type="caution">
    <text evidence="7">The sequence shown here is derived from an EMBL/GenBank/DDBJ whole genome shotgun (WGS) entry which is preliminary data.</text>
</comment>
<dbReference type="EMBL" id="NFFZ01000009">
    <property type="protein sequence ID" value="OTI60323.1"/>
    <property type="molecule type" value="Genomic_DNA"/>
</dbReference>